<evidence type="ECO:0000256" key="1">
    <source>
        <dbReference type="SAM" id="SignalP"/>
    </source>
</evidence>
<sequence>MPSEKRSSFSMPSLLSLVCVALLMAGQVTNVAAAPVAMQDAGVAAPLAHRALDAGAADAHAMAHDRRGAMMHHHQGMRKMHRREPTWAPFTGTILVPESDIPVSTDTVTTTKTKKGKKSTVTQYKTSTTHVTETVSATPTHWTSTATLAATWPRLRWQAMARRWS</sequence>
<dbReference type="EMBL" id="LGAV01000005">
    <property type="protein sequence ID" value="KOS13615.1"/>
    <property type="molecule type" value="Genomic_DNA"/>
</dbReference>
<evidence type="ECO:0000313" key="2">
    <source>
        <dbReference type="EMBL" id="KOS13615.1"/>
    </source>
</evidence>
<keyword evidence="3" id="KW-1185">Reference proteome</keyword>
<organism evidence="2 3">
    <name type="scientific">Malassezia pachydermatis</name>
    <dbReference type="NCBI Taxonomy" id="77020"/>
    <lineage>
        <taxon>Eukaryota</taxon>
        <taxon>Fungi</taxon>
        <taxon>Dikarya</taxon>
        <taxon>Basidiomycota</taxon>
        <taxon>Ustilaginomycotina</taxon>
        <taxon>Malasseziomycetes</taxon>
        <taxon>Malasseziales</taxon>
        <taxon>Malasseziaceae</taxon>
        <taxon>Malassezia</taxon>
    </lineage>
</organism>
<dbReference type="RefSeq" id="XP_017991247.1">
    <property type="nucleotide sequence ID" value="XM_018136519.1"/>
</dbReference>
<feature type="signal peptide" evidence="1">
    <location>
        <begin position="1"/>
        <end position="33"/>
    </location>
</feature>
<accession>A0A0M9VNQ6</accession>
<dbReference type="AlphaFoldDB" id="A0A0M9VNQ6"/>
<keyword evidence="1" id="KW-0732">Signal</keyword>
<evidence type="ECO:0000313" key="3">
    <source>
        <dbReference type="Proteomes" id="UP000037751"/>
    </source>
</evidence>
<dbReference type="Proteomes" id="UP000037751">
    <property type="component" value="Unassembled WGS sequence"/>
</dbReference>
<protein>
    <submittedName>
        <fullName evidence="2">Uncharacterized protein</fullName>
    </submittedName>
</protein>
<proteinExistence type="predicted"/>
<dbReference type="VEuPathDB" id="FungiDB:Malapachy_2024"/>
<comment type="caution">
    <text evidence="2">The sequence shown here is derived from an EMBL/GenBank/DDBJ whole genome shotgun (WGS) entry which is preliminary data.</text>
</comment>
<gene>
    <name evidence="2" type="ORF">Malapachy_2024</name>
</gene>
<reference evidence="2 3" key="1">
    <citation type="submission" date="2015-07" db="EMBL/GenBank/DDBJ databases">
        <title>Draft Genome Sequence of Malassezia furfur CBS1878 and Malassezia pachydermatis CBS1879.</title>
        <authorList>
            <person name="Triana S."/>
            <person name="Ohm R."/>
            <person name="Gonzalez A."/>
            <person name="DeCock H."/>
            <person name="Restrepo S."/>
            <person name="Celis A."/>
        </authorList>
    </citation>
    <scope>NUCLEOTIDE SEQUENCE [LARGE SCALE GENOMIC DNA]</scope>
    <source>
        <strain evidence="2 3">CBS 1879</strain>
    </source>
</reference>
<dbReference type="GeneID" id="28728394"/>
<name>A0A0M9VNQ6_9BASI</name>
<feature type="chain" id="PRO_5005839165" evidence="1">
    <location>
        <begin position="34"/>
        <end position="165"/>
    </location>
</feature>